<dbReference type="InterPro" id="IPR029044">
    <property type="entry name" value="Nucleotide-diphossugar_trans"/>
</dbReference>
<dbReference type="STRING" id="1798508.A3A35_01250"/>
<dbReference type="SUPFAM" id="SSF53448">
    <property type="entry name" value="Nucleotide-diphospho-sugar transferases"/>
    <property type="match status" value="1"/>
</dbReference>
<evidence type="ECO:0008006" key="3">
    <source>
        <dbReference type="Google" id="ProtNLM"/>
    </source>
</evidence>
<proteinExistence type="predicted"/>
<dbReference type="AlphaFoldDB" id="A0A1F6EED6"/>
<organism evidence="1 2">
    <name type="scientific">Candidatus Kaiserbacteria bacterium RIFCSPLOWO2_01_FULL_51_21</name>
    <dbReference type="NCBI Taxonomy" id="1798508"/>
    <lineage>
        <taxon>Bacteria</taxon>
        <taxon>Candidatus Kaiseribacteriota</taxon>
    </lineage>
</organism>
<dbReference type="CDD" id="cd02513">
    <property type="entry name" value="CMP-NeuAc_Synthase"/>
    <property type="match status" value="1"/>
</dbReference>
<dbReference type="PANTHER" id="PTHR21485:SF6">
    <property type="entry name" value="N-ACYLNEURAMINATE CYTIDYLYLTRANSFERASE-RELATED"/>
    <property type="match status" value="1"/>
</dbReference>
<dbReference type="PANTHER" id="PTHR21485">
    <property type="entry name" value="HAD SUPERFAMILY MEMBERS CMAS AND KDSC"/>
    <property type="match status" value="1"/>
</dbReference>
<reference evidence="1 2" key="1">
    <citation type="journal article" date="2016" name="Nat. Commun.">
        <title>Thousands of microbial genomes shed light on interconnected biogeochemical processes in an aquifer system.</title>
        <authorList>
            <person name="Anantharaman K."/>
            <person name="Brown C.T."/>
            <person name="Hug L.A."/>
            <person name="Sharon I."/>
            <person name="Castelle C.J."/>
            <person name="Probst A.J."/>
            <person name="Thomas B.C."/>
            <person name="Singh A."/>
            <person name="Wilkins M.J."/>
            <person name="Karaoz U."/>
            <person name="Brodie E.L."/>
            <person name="Williams K.H."/>
            <person name="Hubbard S.S."/>
            <person name="Banfield J.F."/>
        </authorList>
    </citation>
    <scope>NUCLEOTIDE SEQUENCE [LARGE SCALE GENOMIC DNA]</scope>
</reference>
<evidence type="ECO:0000313" key="2">
    <source>
        <dbReference type="Proteomes" id="UP000179115"/>
    </source>
</evidence>
<dbReference type="Pfam" id="PF02348">
    <property type="entry name" value="CTP_transf_3"/>
    <property type="match status" value="1"/>
</dbReference>
<dbReference type="Proteomes" id="UP000179115">
    <property type="component" value="Unassembled WGS sequence"/>
</dbReference>
<dbReference type="GO" id="GO:0008781">
    <property type="term" value="F:N-acylneuraminate cytidylyltransferase activity"/>
    <property type="evidence" value="ECO:0007669"/>
    <property type="project" value="TreeGrafter"/>
</dbReference>
<dbReference type="Gene3D" id="3.90.550.10">
    <property type="entry name" value="Spore Coat Polysaccharide Biosynthesis Protein SpsA, Chain A"/>
    <property type="match status" value="1"/>
</dbReference>
<dbReference type="EMBL" id="MFLV01000004">
    <property type="protein sequence ID" value="OGG72000.1"/>
    <property type="molecule type" value="Genomic_DNA"/>
</dbReference>
<dbReference type="InterPro" id="IPR003329">
    <property type="entry name" value="Cytidylyl_trans"/>
</dbReference>
<comment type="caution">
    <text evidence="1">The sequence shown here is derived from an EMBL/GenBank/DDBJ whole genome shotgun (WGS) entry which is preliminary data.</text>
</comment>
<protein>
    <recommendedName>
        <fullName evidence="3">Acylneuraminate cytidylyltransferase</fullName>
    </recommendedName>
</protein>
<sequence>MSHKTDKPLKILGIIGARSGSKGVPDKNIKLLDGKPLVGRIIEKAKKSAYINRVLVSTDSQQYADIAKQYGADTPFLRPAELAIDKSPELEYVKQALEWLEKNEGYTPDIVVRLMATVPLQTTEDIDGCIEALLKDPDADSAVVIAEARQHPVKALKLMDDGKGGKKLVTYFGESGREVTPIARQNYEKAYFRANIIACWRDTITKTDSLTGDLVRYHIISQERAVDIDSPADFFIAEELLKRLGAKETK</sequence>
<name>A0A1F6EED6_9BACT</name>
<dbReference type="InterPro" id="IPR050793">
    <property type="entry name" value="CMP-NeuNAc_synthase"/>
</dbReference>
<gene>
    <name evidence="1" type="ORF">A3A35_01250</name>
</gene>
<accession>A0A1F6EED6</accession>
<evidence type="ECO:0000313" key="1">
    <source>
        <dbReference type="EMBL" id="OGG72000.1"/>
    </source>
</evidence>